<evidence type="ECO:0000256" key="1">
    <source>
        <dbReference type="ARBA" id="ARBA00012513"/>
    </source>
</evidence>
<organism evidence="10">
    <name type="scientific">Naegleria gruberi</name>
    <name type="common">Amoeba</name>
    <dbReference type="NCBI Taxonomy" id="5762"/>
    <lineage>
        <taxon>Eukaryota</taxon>
        <taxon>Discoba</taxon>
        <taxon>Heterolobosea</taxon>
        <taxon>Tetramitia</taxon>
        <taxon>Eutetramitia</taxon>
        <taxon>Vahlkampfiidae</taxon>
        <taxon>Naegleria</taxon>
    </lineage>
</organism>
<keyword evidence="4 9" id="KW-0418">Kinase</keyword>
<keyword evidence="7" id="KW-0732">Signal</keyword>
<dbReference type="InterPro" id="IPR011009">
    <property type="entry name" value="Kinase-like_dom_sf"/>
</dbReference>
<dbReference type="SUPFAM" id="SSF101898">
    <property type="entry name" value="NHL repeat"/>
    <property type="match status" value="1"/>
</dbReference>
<dbReference type="PANTHER" id="PTHR43671">
    <property type="entry name" value="SERINE/THREONINE-PROTEIN KINASE NEK"/>
    <property type="match status" value="1"/>
</dbReference>
<dbReference type="InterPro" id="IPR000719">
    <property type="entry name" value="Prot_kinase_dom"/>
</dbReference>
<evidence type="ECO:0000256" key="3">
    <source>
        <dbReference type="ARBA" id="ARBA00022741"/>
    </source>
</evidence>
<keyword evidence="6" id="KW-0472">Membrane</keyword>
<keyword evidence="3" id="KW-0547">Nucleotide-binding</keyword>
<keyword evidence="5" id="KW-0067">ATP-binding</keyword>
<dbReference type="KEGG" id="ngr:NAEGRDRAFT_57249"/>
<dbReference type="Gene3D" id="2.120.10.30">
    <property type="entry name" value="TolB, C-terminal domain"/>
    <property type="match status" value="4"/>
</dbReference>
<keyword evidence="2" id="KW-0808">Transferase</keyword>
<dbReference type="InterPro" id="IPR011042">
    <property type="entry name" value="6-blade_b-propeller_TolB-like"/>
</dbReference>
<dbReference type="Gene3D" id="1.10.510.10">
    <property type="entry name" value="Transferase(Phosphotransferase) domain 1"/>
    <property type="match status" value="1"/>
</dbReference>
<accession>D2V611</accession>
<dbReference type="GO" id="GO:0005524">
    <property type="term" value="F:ATP binding"/>
    <property type="evidence" value="ECO:0007669"/>
    <property type="project" value="UniProtKB-KW"/>
</dbReference>
<dbReference type="PROSITE" id="PS50011">
    <property type="entry name" value="PROTEIN_KINASE_DOM"/>
    <property type="match status" value="1"/>
</dbReference>
<dbReference type="InterPro" id="IPR050660">
    <property type="entry name" value="NEK_Ser/Thr_kinase"/>
</dbReference>
<protein>
    <recommendedName>
        <fullName evidence="1">non-specific serine/threonine protein kinase</fullName>
        <ecNumber evidence="1">2.7.11.1</ecNumber>
    </recommendedName>
</protein>
<evidence type="ECO:0000256" key="5">
    <source>
        <dbReference type="ARBA" id="ARBA00022840"/>
    </source>
</evidence>
<feature type="chain" id="PRO_5003038347" description="non-specific serine/threonine protein kinase" evidence="7">
    <location>
        <begin position="28"/>
        <end position="1078"/>
    </location>
</feature>
<dbReference type="eggNOG" id="KOG0589">
    <property type="taxonomic scope" value="Eukaryota"/>
</dbReference>
<reference evidence="9 10" key="1">
    <citation type="journal article" date="2010" name="Cell">
        <title>The genome of Naegleria gruberi illuminates early eukaryotic versatility.</title>
        <authorList>
            <person name="Fritz-Laylin L.K."/>
            <person name="Prochnik S.E."/>
            <person name="Ginger M.L."/>
            <person name="Dacks J.B."/>
            <person name="Carpenter M.L."/>
            <person name="Field M.C."/>
            <person name="Kuo A."/>
            <person name="Paredez A."/>
            <person name="Chapman J."/>
            <person name="Pham J."/>
            <person name="Shu S."/>
            <person name="Neupane R."/>
            <person name="Cipriano M."/>
            <person name="Mancuso J."/>
            <person name="Tu H."/>
            <person name="Salamov A."/>
            <person name="Lindquist E."/>
            <person name="Shapiro H."/>
            <person name="Lucas S."/>
            <person name="Grigoriev I.V."/>
            <person name="Cande W.Z."/>
            <person name="Fulton C."/>
            <person name="Rokhsar D.S."/>
            <person name="Dawson S.C."/>
        </authorList>
    </citation>
    <scope>NUCLEOTIDE SEQUENCE [LARGE SCALE GENOMIC DNA]</scope>
    <source>
        <strain evidence="9 10">NEG-M</strain>
    </source>
</reference>
<keyword evidence="6" id="KW-1133">Transmembrane helix</keyword>
<dbReference type="RefSeq" id="XP_002680487.1">
    <property type="nucleotide sequence ID" value="XM_002680441.1"/>
</dbReference>
<evidence type="ECO:0000313" key="9">
    <source>
        <dbReference type="EMBL" id="EFC47743.1"/>
    </source>
</evidence>
<dbReference type="GO" id="GO:0004674">
    <property type="term" value="F:protein serine/threonine kinase activity"/>
    <property type="evidence" value="ECO:0007669"/>
    <property type="project" value="UniProtKB-EC"/>
</dbReference>
<sequence length="1078" mass="118798">MTQQHFSSIHHFFTLFLLLVIILSTTTNITFVSGQAVYTSSVIGGTLNETRAIHAKIIIFDNYVGRQLAISANGDMYTTLGRGTVRKITSDGLFVPSVAGIETSYGFSGDGGLAIHAQLSYSLGISVNPMNGDVYICDINNHRIRKVSSDGVISTIAGTGRTTLNPISPNTYRQEGGYNGDGLATATDLNYPKYAQVDSKGDVYFADTYNGLIRKVSNGYITTIAGSKQNSTVNTFGMALNTTFGDLKSFSMNLNTGDLMIYSNKGIFRVFSNGTVVVIRNSLLISNNYFVDITFKSDTEVLFGLTNSIISYNLVTNTSTVLVTVIYLSGFTIYRDEIYITQSSRNLGQIKKLSIIEGKVKIIPIAGIEDEMLDPSYSGPVQNVSLLNANRITVSSSNEDVYFSETYFNIVRRISLRTGIISTMTGTGVCGYMSDEDVATQAKLCNPVGLAINDLNELFIANSNYPAIVMVNNSRIVPICGNGEYGRSVDGILAVDSKLVNPTEISLNPLTGELYILDDYKGAVRKIFKNGTITSVITKNSGSSESIDYIAVNPKSGEFYFLSNSILYKMTTKGRIAVAGSGTSYEDGVLAKNSKFNSPKSIAFNPVTNDILVTSDNSIRIILSNGTITTLKYTNTDPFPLSSLEGIAVSSSGDIYIVDAGNYAIRKLTQCPNGCFYGQCKTPNICTCDNDHYGIDCSNRIDWESRTAVIIAPILVILLMGIMIIVIVLIILIYYFRKSISVKIQQVYDNLKPKQTNIELNQSLLDYQQPQLFKTNNISIEEGLMNENDDSDDPVNRYEILERIGRGGFGSGKFIGNIFIRIFSLLVYKVKYIQDGSIRALKTLKYANIEELNLAMKEGTQLMNLSHPTILHVNDIFVGKNNLIYIDMEYYEQGDLCSLISKSNEPCKEAIILQIMNQICSALHYVHTQLKSIHRDVKPNNIFIKSVHDNSIQVILADFGMAKQNQGSSNNSYAGTPLFMSPELAMGSKYSFNTDIFSLGVTIYQIMTKDSSISVGQLHLCKDSTSVKEILRNNMSQSGMYSDNLIEIVIMTLEKDPQNRIDSSQLLEKIKMMESSHQ</sequence>
<name>D2V611_NAEGR</name>
<evidence type="ECO:0000256" key="2">
    <source>
        <dbReference type="ARBA" id="ARBA00022679"/>
    </source>
</evidence>
<evidence type="ECO:0000256" key="4">
    <source>
        <dbReference type="ARBA" id="ARBA00022777"/>
    </source>
</evidence>
<evidence type="ECO:0000256" key="6">
    <source>
        <dbReference type="SAM" id="Phobius"/>
    </source>
</evidence>
<dbReference type="EMBL" id="GG738853">
    <property type="protein sequence ID" value="EFC47743.1"/>
    <property type="molecule type" value="Genomic_DNA"/>
</dbReference>
<keyword evidence="10" id="KW-1185">Reference proteome</keyword>
<feature type="signal peptide" evidence="7">
    <location>
        <begin position="1"/>
        <end position="27"/>
    </location>
</feature>
<evidence type="ECO:0000313" key="10">
    <source>
        <dbReference type="Proteomes" id="UP000006671"/>
    </source>
</evidence>
<evidence type="ECO:0000256" key="7">
    <source>
        <dbReference type="SAM" id="SignalP"/>
    </source>
</evidence>
<feature type="transmembrane region" description="Helical" evidence="6">
    <location>
        <begin position="710"/>
        <end position="736"/>
    </location>
</feature>
<dbReference type="SUPFAM" id="SSF56112">
    <property type="entry name" value="Protein kinase-like (PK-like)"/>
    <property type="match status" value="1"/>
</dbReference>
<dbReference type="AlphaFoldDB" id="D2V611"/>
<dbReference type="Pfam" id="PF00069">
    <property type="entry name" value="Pkinase"/>
    <property type="match status" value="1"/>
</dbReference>
<dbReference type="Proteomes" id="UP000006671">
    <property type="component" value="Unassembled WGS sequence"/>
</dbReference>
<dbReference type="SUPFAM" id="SSF63825">
    <property type="entry name" value="YWTD domain"/>
    <property type="match status" value="1"/>
</dbReference>
<proteinExistence type="predicted"/>
<dbReference type="SMART" id="SM00220">
    <property type="entry name" value="S_TKc"/>
    <property type="match status" value="1"/>
</dbReference>
<feature type="domain" description="Protein kinase" evidence="8">
    <location>
        <begin position="798"/>
        <end position="1078"/>
    </location>
</feature>
<dbReference type="InParanoid" id="D2V611"/>
<evidence type="ECO:0000259" key="8">
    <source>
        <dbReference type="PROSITE" id="PS50011"/>
    </source>
</evidence>
<dbReference type="OrthoDB" id="626167at2759"/>
<dbReference type="GeneID" id="8849373"/>
<keyword evidence="6" id="KW-0812">Transmembrane</keyword>
<dbReference type="PANTHER" id="PTHR43671:SF13">
    <property type="entry name" value="SERINE_THREONINE-PROTEIN KINASE NEK2"/>
    <property type="match status" value="1"/>
</dbReference>
<dbReference type="VEuPathDB" id="AmoebaDB:NAEGRDRAFT_57249"/>
<gene>
    <name evidence="9" type="ORF">NAEGRDRAFT_57249</name>
</gene>
<dbReference type="EC" id="2.7.11.1" evidence="1"/>